<evidence type="ECO:0000313" key="12">
    <source>
        <dbReference type="Proteomes" id="UP000030428"/>
    </source>
</evidence>
<sequence>MKDRWLLPAGIAEILPDEAAYLETLRRRLLDLYASWGYELVIPPMIEYLESLLVDRGDALDLQTFKLTDQLSGRLMGVCADMTPQVARIDAHHLKRDVPTRLCYLGSVLHTRPNNFAGSRSPMQVGAELYGYEGIAGDVEVLSLMLETLRETGLTEFHVDVGHVSIYQNLIKQTSLNPTEKDQLLDAIKRKASAEIHSLLSKVSPPLRDMLSELVQLNGDSSVLKEARQVFSSAPPEILMALDELEHLSAELSHVPLHFDLAESRGYNYHTGVVFAAYIPKYGQAIAKGGRYDISGKLFGRKRPATGFSTNLKTLASLLPETTPPKPAAIFAPAQCDAVKQLRQKGEVVICGLPDQQGDARAMGCNRELRLTADGWQVFDL</sequence>
<protein>
    <recommendedName>
        <fullName evidence="5 8">ATP phosphoribosyltransferase regulatory subunit</fullName>
    </recommendedName>
</protein>
<evidence type="ECO:0000256" key="4">
    <source>
        <dbReference type="ARBA" id="ARBA00011496"/>
    </source>
</evidence>
<keyword evidence="8" id="KW-0028">Amino-acid biosynthesis</keyword>
<feature type="domain" description="Class II Histidinyl-tRNA synthetase (HisRS)-like catalytic core" evidence="10">
    <location>
        <begin position="10"/>
        <end position="315"/>
    </location>
</feature>
<comment type="caution">
    <text evidence="11">The sequence shown here is derived from an EMBL/GenBank/DDBJ whole genome shotgun (WGS) entry which is preliminary data.</text>
</comment>
<evidence type="ECO:0000256" key="9">
    <source>
        <dbReference type="PIRSR" id="PIRSR001549-1"/>
    </source>
</evidence>
<evidence type="ECO:0000256" key="8">
    <source>
        <dbReference type="HAMAP-Rule" id="MF_00125"/>
    </source>
</evidence>
<evidence type="ECO:0000259" key="10">
    <source>
        <dbReference type="Pfam" id="PF13393"/>
    </source>
</evidence>
<dbReference type="Gene3D" id="3.30.930.10">
    <property type="entry name" value="Bira Bifunctional Protein, Domain 2"/>
    <property type="match status" value="1"/>
</dbReference>
<dbReference type="PANTHER" id="PTHR43707:SF1">
    <property type="entry name" value="HISTIDINE--TRNA LIGASE, MITOCHONDRIAL-RELATED"/>
    <property type="match status" value="1"/>
</dbReference>
<dbReference type="SUPFAM" id="SSF55681">
    <property type="entry name" value="Class II aaRS and biotin synthetases"/>
    <property type="match status" value="1"/>
</dbReference>
<feature type="binding site" evidence="9">
    <location>
        <position position="124"/>
    </location>
    <ligand>
        <name>L-histidine</name>
        <dbReference type="ChEBI" id="CHEBI:57595"/>
    </ligand>
</feature>
<accession>A0A0A6P7Z8</accession>
<evidence type="ECO:0000256" key="2">
    <source>
        <dbReference type="ARBA" id="ARBA00004667"/>
    </source>
</evidence>
<evidence type="ECO:0000256" key="7">
    <source>
        <dbReference type="ARBA" id="ARBA00025246"/>
    </source>
</evidence>
<dbReference type="AlphaFoldDB" id="A0A0A6P7Z8"/>
<name>A0A0A6P7Z8_9GAMM</name>
<dbReference type="GO" id="GO:0016757">
    <property type="term" value="F:glycosyltransferase activity"/>
    <property type="evidence" value="ECO:0007669"/>
    <property type="project" value="UniProtKB-KW"/>
</dbReference>
<dbReference type="InterPro" id="IPR004517">
    <property type="entry name" value="HisZ"/>
</dbReference>
<keyword evidence="12" id="KW-1185">Reference proteome</keyword>
<dbReference type="EMBL" id="JSZA02000256">
    <property type="protein sequence ID" value="KHD06893.1"/>
    <property type="molecule type" value="Genomic_DNA"/>
</dbReference>
<dbReference type="GO" id="GO:0006427">
    <property type="term" value="P:histidyl-tRNA aminoacylation"/>
    <property type="evidence" value="ECO:0007669"/>
    <property type="project" value="TreeGrafter"/>
</dbReference>
<comment type="similarity">
    <text evidence="3 8">Belongs to the class-II aminoacyl-tRNA synthetase family. HisZ subfamily.</text>
</comment>
<comment type="miscellaneous">
    <text evidence="8">This function is generally fulfilled by the C-terminal part of HisG, which is missing in some bacteria such as this one.</text>
</comment>
<dbReference type="InterPro" id="IPR004516">
    <property type="entry name" value="HisRS/HisZ"/>
</dbReference>
<dbReference type="GO" id="GO:0004821">
    <property type="term" value="F:histidine-tRNA ligase activity"/>
    <property type="evidence" value="ECO:0007669"/>
    <property type="project" value="TreeGrafter"/>
</dbReference>
<feature type="binding site" evidence="9">
    <location>
        <begin position="81"/>
        <end position="83"/>
    </location>
    <ligand>
        <name>L-histidine</name>
        <dbReference type="ChEBI" id="CHEBI:57595"/>
    </ligand>
</feature>
<evidence type="ECO:0000256" key="6">
    <source>
        <dbReference type="ARBA" id="ARBA00022490"/>
    </source>
</evidence>
<gene>
    <name evidence="8 11" type="primary">hisZ</name>
    <name evidence="11" type="ORF">PN36_31685</name>
</gene>
<keyword evidence="11" id="KW-0328">Glycosyltransferase</keyword>
<comment type="function">
    <text evidence="7 8">Required for the first step of histidine biosynthesis. May allow the feedback regulation of ATP phosphoribosyltransferase activity by histidine.</text>
</comment>
<dbReference type="NCBIfam" id="NF009086">
    <property type="entry name" value="PRK12421.1"/>
    <property type="match status" value="1"/>
</dbReference>
<evidence type="ECO:0000256" key="5">
    <source>
        <dbReference type="ARBA" id="ARBA00020397"/>
    </source>
</evidence>
<evidence type="ECO:0000256" key="3">
    <source>
        <dbReference type="ARBA" id="ARBA00005539"/>
    </source>
</evidence>
<dbReference type="InterPro" id="IPR045864">
    <property type="entry name" value="aa-tRNA-synth_II/BPL/LPL"/>
</dbReference>
<dbReference type="NCBIfam" id="TIGR00443">
    <property type="entry name" value="hisZ_biosyn_reg"/>
    <property type="match status" value="1"/>
</dbReference>
<dbReference type="PANTHER" id="PTHR43707">
    <property type="entry name" value="HISTIDYL-TRNA SYNTHETASE"/>
    <property type="match status" value="1"/>
</dbReference>
<proteinExistence type="inferred from homology"/>
<feature type="binding site" evidence="9">
    <location>
        <position position="128"/>
    </location>
    <ligand>
        <name>L-histidine</name>
        <dbReference type="ChEBI" id="CHEBI:57595"/>
    </ligand>
</feature>
<dbReference type="HAMAP" id="MF_00125">
    <property type="entry name" value="HisZ"/>
    <property type="match status" value="1"/>
</dbReference>
<comment type="pathway">
    <text evidence="2 8">Amino-acid biosynthesis; L-histidine biosynthesis; L-histidine from 5-phospho-alpha-D-ribose 1-diphosphate: step 1/9.</text>
</comment>
<dbReference type="InterPro" id="IPR041715">
    <property type="entry name" value="HisRS-like_core"/>
</dbReference>
<dbReference type="GO" id="GO:0000105">
    <property type="term" value="P:L-histidine biosynthetic process"/>
    <property type="evidence" value="ECO:0007669"/>
    <property type="project" value="UniProtKB-UniRule"/>
</dbReference>
<dbReference type="PIRSF" id="PIRSF001549">
    <property type="entry name" value="His-tRNA_synth"/>
    <property type="match status" value="1"/>
</dbReference>
<dbReference type="CDD" id="cd00773">
    <property type="entry name" value="HisRS-like_core"/>
    <property type="match status" value="1"/>
</dbReference>
<feature type="binding site" evidence="9">
    <location>
        <position position="265"/>
    </location>
    <ligand>
        <name>L-histidine</name>
        <dbReference type="ChEBI" id="CHEBI:57595"/>
    </ligand>
</feature>
<dbReference type="Pfam" id="PF13393">
    <property type="entry name" value="tRNA-synt_His"/>
    <property type="match status" value="1"/>
</dbReference>
<reference evidence="11 12" key="1">
    <citation type="journal article" date="2016" name="Front. Microbiol.">
        <title>Single-Cell (Meta-)Genomics of a Dimorphic Candidatus Thiomargarita nelsonii Reveals Genomic Plasticity.</title>
        <authorList>
            <person name="Flood B.E."/>
            <person name="Fliss P."/>
            <person name="Jones D.S."/>
            <person name="Dick G.J."/>
            <person name="Jain S."/>
            <person name="Kaster A.K."/>
            <person name="Winkel M."/>
            <person name="Mussmann M."/>
            <person name="Bailey J."/>
        </authorList>
    </citation>
    <scope>NUCLEOTIDE SEQUENCE [LARGE SCALE GENOMIC DNA]</scope>
    <source>
        <strain evidence="11">Hydrate Ridge</strain>
    </source>
</reference>
<evidence type="ECO:0000313" key="11">
    <source>
        <dbReference type="EMBL" id="KHD06893.1"/>
    </source>
</evidence>
<evidence type="ECO:0000256" key="1">
    <source>
        <dbReference type="ARBA" id="ARBA00004496"/>
    </source>
</evidence>
<keyword evidence="8" id="KW-0368">Histidine biosynthesis</keyword>
<keyword evidence="6 8" id="KW-0963">Cytoplasm</keyword>
<comment type="subunit">
    <text evidence="4 8">Heteromultimer composed of HisG and HisZ subunits.</text>
</comment>
<comment type="subcellular location">
    <subcellularLocation>
        <location evidence="1 8">Cytoplasm</location>
    </subcellularLocation>
</comment>
<dbReference type="GO" id="GO:0005737">
    <property type="term" value="C:cytoplasm"/>
    <property type="evidence" value="ECO:0007669"/>
    <property type="project" value="UniProtKB-SubCell"/>
</dbReference>
<dbReference type="Proteomes" id="UP000030428">
    <property type="component" value="Unassembled WGS sequence"/>
</dbReference>
<keyword evidence="11" id="KW-0808">Transferase</keyword>
<dbReference type="NCBIfam" id="NF008935">
    <property type="entry name" value="PRK12292.1-1"/>
    <property type="match status" value="1"/>
</dbReference>
<dbReference type="UniPathway" id="UPA00031">
    <property type="reaction ID" value="UER00006"/>
</dbReference>
<organism evidence="11 12">
    <name type="scientific">Candidatus Thiomargarita nelsonii</name>
    <dbReference type="NCBI Taxonomy" id="1003181"/>
    <lineage>
        <taxon>Bacteria</taxon>
        <taxon>Pseudomonadati</taxon>
        <taxon>Pseudomonadota</taxon>
        <taxon>Gammaproteobacteria</taxon>
        <taxon>Thiotrichales</taxon>
        <taxon>Thiotrichaceae</taxon>
        <taxon>Thiomargarita</taxon>
    </lineage>
</organism>